<keyword evidence="3" id="KW-1185">Reference proteome</keyword>
<keyword evidence="1" id="KW-0732">Signal</keyword>
<proteinExistence type="predicted"/>
<dbReference type="EMBL" id="JBANMG010000001">
    <property type="protein sequence ID" value="KAK6957706.1"/>
    <property type="molecule type" value="Genomic_DNA"/>
</dbReference>
<sequence length="133" mass="13986">MRFSLLAIPFAAQAFVAALVTPEQAGNLAERDVASGDLESRDSGFKVNYYTDGGCTAYLVSIFPFTDGSCYDYSYTGDNSANIANCDASGGSTCHCTFYAQSGCQGAAQSIAYNSGNCASNYGHGFLSMKCSY</sequence>
<dbReference type="AlphaFoldDB" id="A0AAX6MYV4"/>
<gene>
    <name evidence="2" type="ORF">Daesc_000494</name>
</gene>
<evidence type="ECO:0000256" key="1">
    <source>
        <dbReference type="SAM" id="SignalP"/>
    </source>
</evidence>
<organism evidence="2 3">
    <name type="scientific">Daldinia eschscholtzii</name>
    <dbReference type="NCBI Taxonomy" id="292717"/>
    <lineage>
        <taxon>Eukaryota</taxon>
        <taxon>Fungi</taxon>
        <taxon>Dikarya</taxon>
        <taxon>Ascomycota</taxon>
        <taxon>Pezizomycotina</taxon>
        <taxon>Sordariomycetes</taxon>
        <taxon>Xylariomycetidae</taxon>
        <taxon>Xylariales</taxon>
        <taxon>Hypoxylaceae</taxon>
        <taxon>Daldinia</taxon>
    </lineage>
</organism>
<protein>
    <submittedName>
        <fullName evidence="2">Uncharacterized protein</fullName>
    </submittedName>
</protein>
<feature type="chain" id="PRO_5043343496" evidence="1">
    <location>
        <begin position="19"/>
        <end position="133"/>
    </location>
</feature>
<name>A0AAX6MYV4_9PEZI</name>
<evidence type="ECO:0000313" key="3">
    <source>
        <dbReference type="Proteomes" id="UP001369815"/>
    </source>
</evidence>
<comment type="caution">
    <text evidence="2">The sequence shown here is derived from an EMBL/GenBank/DDBJ whole genome shotgun (WGS) entry which is preliminary data.</text>
</comment>
<reference evidence="2 3" key="1">
    <citation type="journal article" date="2024" name="Front Chem Biol">
        <title>Unveiling the potential of Daldinia eschscholtzii MFLUCC 19-0629 through bioactivity and bioinformatics studies for enhanced sustainable agriculture production.</title>
        <authorList>
            <person name="Brooks S."/>
            <person name="Weaver J.A."/>
            <person name="Klomchit A."/>
            <person name="Alharthi S.A."/>
            <person name="Onlamun T."/>
            <person name="Nurani R."/>
            <person name="Vong T.K."/>
            <person name="Alberti F."/>
            <person name="Greco C."/>
        </authorList>
    </citation>
    <scope>NUCLEOTIDE SEQUENCE [LARGE SCALE GENOMIC DNA]</scope>
    <source>
        <strain evidence="2">MFLUCC 19-0629</strain>
    </source>
</reference>
<dbReference type="Proteomes" id="UP001369815">
    <property type="component" value="Unassembled WGS sequence"/>
</dbReference>
<feature type="signal peptide" evidence="1">
    <location>
        <begin position="1"/>
        <end position="18"/>
    </location>
</feature>
<accession>A0AAX6MYV4</accession>
<evidence type="ECO:0000313" key="2">
    <source>
        <dbReference type="EMBL" id="KAK6957706.1"/>
    </source>
</evidence>